<keyword evidence="5 8" id="KW-0067">ATP-binding</keyword>
<evidence type="ECO:0000256" key="1">
    <source>
        <dbReference type="ARBA" id="ARBA00001946"/>
    </source>
</evidence>
<feature type="domain" description="CobB/CobQ-like glutamine amidotransferase" evidence="10">
    <location>
        <begin position="255"/>
        <end position="450"/>
    </location>
</feature>
<sequence>MSKSCPRIVIAGVSSGVGKTSVTLAVVRALRKRGLRVQVFKVGPDFLDPTYLSIASGQPCYNLDGWMAGPDYMRRLFEEKSDHADIAVIEGVMGLFDGSDPVGPEGSTAETARLLDAPVILVVNTHGMARSVAALVKGYAEFDSRISVAGVIANHCGSERHGSWMAESLGACKLPPVVAAIPRGAFPELPSRHLGLVTADSRNLTESILDALAAALERYGSVDEILRMAGADSVPSESRMGADLSKQDASASLRLGVALDEAFHFYYPDNLEALEAAGFELVYFSPISRERLPEDLDAVYIGGGYPETHAASLAENRTMLESIRRFAQSGRPLYAECGGLMYLAQGIELLDGVRHELVGLLPQWTKMLAKRRSLGYVEVSFSEDSLFARAGDKLRGHEFHYSELTGDPASDGNWRCVYSLKRRRNNEDASEGFQCGNILASYVHAHFASRTEAVQRFAAIAAGRMHS</sequence>
<protein>
    <recommendedName>
        <fullName evidence="8">Cobyrinate a,c-diamide synthase</fullName>
        <ecNumber evidence="8">6.3.5.11</ecNumber>
    </recommendedName>
    <alternativeName>
        <fullName evidence="8">Cobyrinic acid a,c-diamide synthetase</fullName>
    </alternativeName>
</protein>
<feature type="site" description="Increases nucleophilicity of active site Cys" evidence="8">
    <location>
        <position position="444"/>
    </location>
</feature>
<dbReference type="SUPFAM" id="SSF52317">
    <property type="entry name" value="Class I glutamine amidotransferase-like"/>
    <property type="match status" value="1"/>
</dbReference>
<evidence type="ECO:0000259" key="10">
    <source>
        <dbReference type="Pfam" id="PF07685"/>
    </source>
</evidence>
<dbReference type="CDD" id="cd05388">
    <property type="entry name" value="CobB_N"/>
    <property type="match status" value="1"/>
</dbReference>
<keyword evidence="2 8" id="KW-0169">Cobalamin biosynthesis</keyword>
<dbReference type="InterPro" id="IPR027417">
    <property type="entry name" value="P-loop_NTPase"/>
</dbReference>
<dbReference type="NCBIfam" id="NF002204">
    <property type="entry name" value="PRK01077.1"/>
    <property type="match status" value="1"/>
</dbReference>
<evidence type="ECO:0000256" key="2">
    <source>
        <dbReference type="ARBA" id="ARBA00022573"/>
    </source>
</evidence>
<evidence type="ECO:0000256" key="8">
    <source>
        <dbReference type="HAMAP-Rule" id="MF_00027"/>
    </source>
</evidence>
<dbReference type="GO" id="GO:0042242">
    <property type="term" value="F:cobyrinic acid a,c-diamide synthase activity"/>
    <property type="evidence" value="ECO:0007669"/>
    <property type="project" value="UniProtKB-UniRule"/>
</dbReference>
<dbReference type="InterPro" id="IPR011698">
    <property type="entry name" value="GATase_3"/>
</dbReference>
<dbReference type="EMBL" id="JACRDE010000625">
    <property type="protein sequence ID" value="MBI5252599.1"/>
    <property type="molecule type" value="Genomic_DNA"/>
</dbReference>
<evidence type="ECO:0000313" key="12">
    <source>
        <dbReference type="Proteomes" id="UP000807825"/>
    </source>
</evidence>
<dbReference type="Gene3D" id="3.40.50.300">
    <property type="entry name" value="P-loop containing nucleotide triphosphate hydrolases"/>
    <property type="match status" value="2"/>
</dbReference>
<evidence type="ECO:0000256" key="6">
    <source>
        <dbReference type="ARBA" id="ARBA00022842"/>
    </source>
</evidence>
<dbReference type="Gene3D" id="3.40.50.880">
    <property type="match status" value="1"/>
</dbReference>
<accession>A0A9D6Z5X3</accession>
<dbReference type="EC" id="6.3.5.11" evidence="8"/>
<proteinExistence type="inferred from homology"/>
<comment type="cofactor">
    <cofactor evidence="1 8">
        <name>Mg(2+)</name>
        <dbReference type="ChEBI" id="CHEBI:18420"/>
    </cofactor>
</comment>
<dbReference type="CDD" id="cd03130">
    <property type="entry name" value="GATase1_CobB"/>
    <property type="match status" value="1"/>
</dbReference>
<dbReference type="PANTHER" id="PTHR43873:SF1">
    <property type="entry name" value="COBYRINATE A,C-DIAMIDE SYNTHASE"/>
    <property type="match status" value="1"/>
</dbReference>
<organism evidence="11 12">
    <name type="scientific">Desulfomonile tiedjei</name>
    <dbReference type="NCBI Taxonomy" id="2358"/>
    <lineage>
        <taxon>Bacteria</taxon>
        <taxon>Pseudomonadati</taxon>
        <taxon>Thermodesulfobacteriota</taxon>
        <taxon>Desulfomonilia</taxon>
        <taxon>Desulfomonilales</taxon>
        <taxon>Desulfomonilaceae</taxon>
        <taxon>Desulfomonile</taxon>
    </lineage>
</organism>
<dbReference type="InterPro" id="IPR002586">
    <property type="entry name" value="CobQ/CobB/MinD/ParA_Nub-bd_dom"/>
</dbReference>
<dbReference type="Pfam" id="PF01656">
    <property type="entry name" value="CbiA"/>
    <property type="match status" value="1"/>
</dbReference>
<dbReference type="PROSITE" id="PS51274">
    <property type="entry name" value="GATASE_COBBQ"/>
    <property type="match status" value="1"/>
</dbReference>
<dbReference type="HAMAP" id="MF_00027">
    <property type="entry name" value="CobB_CbiA"/>
    <property type="match status" value="1"/>
</dbReference>
<comment type="domain">
    <text evidence="8">Comprises of two domains. The C-terminal domain contains the binding site for glutamine and catalyzes the hydrolysis of this substrate to glutamate and ammonia. The N-terminal domain is anticipated to bind ATP and cobyrinate and catalyzes the ultimate synthesis of the diamide product. The ammonia produced via the glutaminase domain is probably translocated to the adjacent domain via a molecular tunnel, where it reacts with an activated intermediate.</text>
</comment>
<evidence type="ECO:0000313" key="11">
    <source>
        <dbReference type="EMBL" id="MBI5252599.1"/>
    </source>
</evidence>
<comment type="function">
    <text evidence="8">Catalyzes the ATP-dependent amidation of the two carboxylate groups at positions a and c of cobyrinate, using either L-glutamine or ammonia as the nitrogen source.</text>
</comment>
<feature type="active site" description="Nucleophile" evidence="8">
    <location>
        <position position="337"/>
    </location>
</feature>
<feature type="domain" description="CobQ/CobB/MinD/ParA nucleotide binding" evidence="9">
    <location>
        <begin position="8"/>
        <end position="194"/>
    </location>
</feature>
<dbReference type="InterPro" id="IPR029062">
    <property type="entry name" value="Class_I_gatase-like"/>
</dbReference>
<comment type="pathway">
    <text evidence="8">Cofactor biosynthesis; adenosylcobalamin biosynthesis; cob(II)yrinate a,c-diamide from sirohydrochlorin (anaerobic route): step 10/10.</text>
</comment>
<evidence type="ECO:0000256" key="4">
    <source>
        <dbReference type="ARBA" id="ARBA00022741"/>
    </source>
</evidence>
<dbReference type="NCBIfam" id="TIGR00379">
    <property type="entry name" value="cobB"/>
    <property type="match status" value="1"/>
</dbReference>
<evidence type="ECO:0000256" key="3">
    <source>
        <dbReference type="ARBA" id="ARBA00022598"/>
    </source>
</evidence>
<dbReference type="GO" id="GO:0005524">
    <property type="term" value="F:ATP binding"/>
    <property type="evidence" value="ECO:0007669"/>
    <property type="project" value="UniProtKB-UniRule"/>
</dbReference>
<comment type="caution">
    <text evidence="11">The sequence shown here is derived from an EMBL/GenBank/DDBJ whole genome shotgun (WGS) entry which is preliminary data.</text>
</comment>
<dbReference type="Proteomes" id="UP000807825">
    <property type="component" value="Unassembled WGS sequence"/>
</dbReference>
<keyword evidence="6 8" id="KW-0460">Magnesium</keyword>
<comment type="catalytic activity">
    <reaction evidence="8">
        <text>cob(II)yrinate + 2 L-glutamine + 2 ATP + 2 H2O = cob(II)yrinate a,c diamide + 2 L-glutamate + 2 ADP + 2 phosphate + 2 H(+)</text>
        <dbReference type="Rhea" id="RHEA:26289"/>
        <dbReference type="ChEBI" id="CHEBI:15377"/>
        <dbReference type="ChEBI" id="CHEBI:15378"/>
        <dbReference type="ChEBI" id="CHEBI:29985"/>
        <dbReference type="ChEBI" id="CHEBI:30616"/>
        <dbReference type="ChEBI" id="CHEBI:43474"/>
        <dbReference type="ChEBI" id="CHEBI:58359"/>
        <dbReference type="ChEBI" id="CHEBI:58537"/>
        <dbReference type="ChEBI" id="CHEBI:58894"/>
        <dbReference type="ChEBI" id="CHEBI:456216"/>
        <dbReference type="EC" id="6.3.5.11"/>
    </reaction>
</comment>
<dbReference type="AlphaFoldDB" id="A0A9D6Z5X3"/>
<name>A0A9D6Z5X3_9BACT</name>
<reference evidence="11" key="1">
    <citation type="submission" date="2020-07" db="EMBL/GenBank/DDBJ databases">
        <title>Huge and variable diversity of episymbiotic CPR bacteria and DPANN archaea in groundwater ecosystems.</title>
        <authorList>
            <person name="He C.Y."/>
            <person name="Keren R."/>
            <person name="Whittaker M."/>
            <person name="Farag I.F."/>
            <person name="Doudna J."/>
            <person name="Cate J.H.D."/>
            <person name="Banfield J.F."/>
        </authorList>
    </citation>
    <scope>NUCLEOTIDE SEQUENCE</scope>
    <source>
        <strain evidence="11">NC_groundwater_1664_Pr3_B-0.1um_52_9</strain>
    </source>
</reference>
<dbReference type="GO" id="GO:0009236">
    <property type="term" value="P:cobalamin biosynthetic process"/>
    <property type="evidence" value="ECO:0007669"/>
    <property type="project" value="UniProtKB-UniRule"/>
</dbReference>
<keyword evidence="7 8" id="KW-0315">Glutamine amidotransferase</keyword>
<comment type="miscellaneous">
    <text evidence="8">The a and c carboxylates of cobyrinate are activated for nucleophilic attack via formation of a phosphorylated intermediate by ATP. CbiA catalyzes first the amidation of the c-carboxylate, and then that of the a-carboxylate.</text>
</comment>
<dbReference type="PANTHER" id="PTHR43873">
    <property type="entry name" value="COBYRINATE A,C-DIAMIDE SYNTHASE"/>
    <property type="match status" value="1"/>
</dbReference>
<dbReference type="Pfam" id="PF07685">
    <property type="entry name" value="GATase_3"/>
    <property type="match status" value="1"/>
</dbReference>
<evidence type="ECO:0000256" key="7">
    <source>
        <dbReference type="ARBA" id="ARBA00022962"/>
    </source>
</evidence>
<evidence type="ECO:0000256" key="5">
    <source>
        <dbReference type="ARBA" id="ARBA00022840"/>
    </source>
</evidence>
<dbReference type="InterPro" id="IPR004484">
    <property type="entry name" value="CbiA/CobB_synth"/>
</dbReference>
<dbReference type="SUPFAM" id="SSF52540">
    <property type="entry name" value="P-loop containing nucleoside triphosphate hydrolases"/>
    <property type="match status" value="1"/>
</dbReference>
<keyword evidence="4 8" id="KW-0547">Nucleotide-binding</keyword>
<evidence type="ECO:0000259" key="9">
    <source>
        <dbReference type="Pfam" id="PF01656"/>
    </source>
</evidence>
<comment type="similarity">
    <text evidence="8">Belongs to the CobB/CbiA family.</text>
</comment>
<gene>
    <name evidence="8" type="primary">cbiA</name>
    <name evidence="11" type="ORF">HY912_24145</name>
</gene>
<keyword evidence="3 8" id="KW-0436">Ligase</keyword>